<evidence type="ECO:0000313" key="11">
    <source>
        <dbReference type="EMBL" id="KOF98879.1"/>
    </source>
</evidence>
<evidence type="ECO:0000259" key="9">
    <source>
        <dbReference type="PROSITE" id="PS50157"/>
    </source>
</evidence>
<dbReference type="PROSITE" id="PS00028">
    <property type="entry name" value="ZINC_FINGER_C2H2_1"/>
    <property type="match status" value="1"/>
</dbReference>
<dbReference type="OrthoDB" id="6122312at2759"/>
<keyword evidence="1" id="KW-0479">Metal-binding</keyword>
<keyword evidence="2 5" id="KW-0863">Zinc-finger</keyword>
<accession>A0A0L8IBV0</accession>
<feature type="region of interest" description="Disordered" evidence="7">
    <location>
        <begin position="606"/>
        <end position="633"/>
    </location>
</feature>
<dbReference type="AlphaFoldDB" id="A0A0L8IBV0"/>
<dbReference type="Gene3D" id="3.30.160.60">
    <property type="entry name" value="Classic Zinc Finger"/>
    <property type="match status" value="1"/>
</dbReference>
<evidence type="ECO:0000256" key="4">
    <source>
        <dbReference type="ARBA" id="ARBA00023125"/>
    </source>
</evidence>
<dbReference type="GO" id="GO:0003677">
    <property type="term" value="F:DNA binding"/>
    <property type="evidence" value="ECO:0007669"/>
    <property type="project" value="UniProtKB-UniRule"/>
</dbReference>
<dbReference type="PROSITE" id="PS50157">
    <property type="entry name" value="ZINC_FINGER_C2H2_2"/>
    <property type="match status" value="3"/>
</dbReference>
<feature type="compositionally biased region" description="Polar residues" evidence="7">
    <location>
        <begin position="620"/>
        <end position="631"/>
    </location>
</feature>
<dbReference type="SMART" id="SM00692">
    <property type="entry name" value="DM3"/>
    <property type="match status" value="1"/>
</dbReference>
<feature type="domain" description="C2H2-type" evidence="9">
    <location>
        <begin position="157"/>
        <end position="185"/>
    </location>
</feature>
<dbReference type="SUPFAM" id="SSF57716">
    <property type="entry name" value="Glucocorticoid receptor-like (DNA-binding domain)"/>
    <property type="match status" value="1"/>
</dbReference>
<dbReference type="PROSITE" id="PS50950">
    <property type="entry name" value="ZF_THAP"/>
    <property type="match status" value="1"/>
</dbReference>
<evidence type="ECO:0000256" key="7">
    <source>
        <dbReference type="SAM" id="MobiDB-lite"/>
    </source>
</evidence>
<dbReference type="PANTHER" id="PTHR47696">
    <property type="entry name" value="THAP DOMAIN-CONTAINING PROTEIN 2"/>
    <property type="match status" value="1"/>
</dbReference>
<proteinExistence type="predicted"/>
<gene>
    <name evidence="11" type="ORF">OCBIM_22022215mg</name>
</gene>
<dbReference type="PROSITE" id="PS50097">
    <property type="entry name" value="BTB"/>
    <property type="match status" value="1"/>
</dbReference>
<evidence type="ECO:0000256" key="6">
    <source>
        <dbReference type="PROSITE-ProRule" id="PRU00309"/>
    </source>
</evidence>
<feature type="domain" description="C2H2-type" evidence="9">
    <location>
        <begin position="101"/>
        <end position="128"/>
    </location>
</feature>
<name>A0A0L8IBV0_OCTBM</name>
<dbReference type="SMART" id="SM00980">
    <property type="entry name" value="THAP"/>
    <property type="match status" value="1"/>
</dbReference>
<reference evidence="11" key="1">
    <citation type="submission" date="2015-07" db="EMBL/GenBank/DDBJ databases">
        <title>MeaNS - Measles Nucleotide Surveillance Program.</title>
        <authorList>
            <person name="Tran T."/>
            <person name="Druce J."/>
        </authorList>
    </citation>
    <scope>NUCLEOTIDE SEQUENCE</scope>
    <source>
        <strain evidence="11">UCB-OBI-ISO-001</strain>
        <tissue evidence="11">Gonad</tissue>
    </source>
</reference>
<organism evidence="11">
    <name type="scientific">Octopus bimaculoides</name>
    <name type="common">California two-spotted octopus</name>
    <dbReference type="NCBI Taxonomy" id="37653"/>
    <lineage>
        <taxon>Eukaryota</taxon>
        <taxon>Metazoa</taxon>
        <taxon>Spiralia</taxon>
        <taxon>Lophotrochozoa</taxon>
        <taxon>Mollusca</taxon>
        <taxon>Cephalopoda</taxon>
        <taxon>Coleoidea</taxon>
        <taxon>Octopodiformes</taxon>
        <taxon>Octopoda</taxon>
        <taxon>Incirrata</taxon>
        <taxon>Octopodidae</taxon>
        <taxon>Octopus</taxon>
    </lineage>
</organism>
<dbReference type="GO" id="GO:0008270">
    <property type="term" value="F:zinc ion binding"/>
    <property type="evidence" value="ECO:0007669"/>
    <property type="project" value="UniProtKB-KW"/>
</dbReference>
<evidence type="ECO:0000256" key="2">
    <source>
        <dbReference type="ARBA" id="ARBA00022771"/>
    </source>
</evidence>
<evidence type="ECO:0000259" key="8">
    <source>
        <dbReference type="PROSITE" id="PS50097"/>
    </source>
</evidence>
<dbReference type="InterPro" id="IPR036236">
    <property type="entry name" value="Znf_C2H2_sf"/>
</dbReference>
<dbReference type="InterPro" id="IPR006612">
    <property type="entry name" value="THAP_Znf"/>
</dbReference>
<feature type="domain" description="BTB" evidence="8">
    <location>
        <begin position="320"/>
        <end position="386"/>
    </location>
</feature>
<dbReference type="PANTHER" id="PTHR47696:SF1">
    <property type="entry name" value="THAP DOMAIN-CONTAINING PROTEIN 2"/>
    <property type="match status" value="1"/>
</dbReference>
<dbReference type="SMART" id="SM00355">
    <property type="entry name" value="ZnF_C2H2"/>
    <property type="match status" value="3"/>
</dbReference>
<sequence length="718" mass="81862">MSQCAALNCKSVTSEGSGKTFHLFPKDAIQRQCWLLQMKRENYWPSETSVLCSNHFEPDCFDQIGQTTQLRKDAVPTIFKTTNNLKKLSTSIQPMLKGGLYKCNKCKYSTDKKPNWYKHRNKHLGLRRHCCTECNYKATTSSNLKRHLAIHADLREFKCPFCLNFFRQKIHLDKHILYKHERKRPKLDLTRVLSREALKKVSSPKVNTKDSQLNTDLYNQDRILKPIQIWEIPENPVPLSDGKDDQQCSQQELEFSEPKPQYSQNNQQYPQQELRYSQQDDAVPTMVYVPPRSKKVHIVSEHQYHVMESLAQLWKKGKLCDAAIGNGSSVLMVHKIVLLAVCPKLLSTVDTYYNQFLMVNLPQTVSNEALNAFAEYIYKGHLNLDPDLLNQLRTIALCLEIDDLKQLCDSESDSSSSQVQLPNSKKPSDPAPDTITLTFYPPQTQQSTENEVNLSNSFFVSSHNLQSVTKSQANVTIKKEMTPGRAQLTRFPSQKDLVERKSSANHLVSVGRSEVRDIYEHFQNNDLVSTSIAVCDEQDLTSHTKSTPLDVNLQQYSYIPLNDRSQVPTEPTSSLRDAAGNNFPQVNQQELPLESVVKMEPVIIEDDSDDDSLLPSPSSTFMDSSHISSSRPMDDSLSEIITTNCSTNLSDSIANNHCQEGNNSPSVHLSHIAVNSRHKGDSFLNPEIFRYNHQIERHFTSKEINSTLNEEIYTKDFR</sequence>
<dbReference type="Pfam" id="PF00651">
    <property type="entry name" value="BTB"/>
    <property type="match status" value="1"/>
</dbReference>
<dbReference type="Pfam" id="PF05485">
    <property type="entry name" value="THAP"/>
    <property type="match status" value="1"/>
</dbReference>
<evidence type="ECO:0000256" key="1">
    <source>
        <dbReference type="ARBA" id="ARBA00022723"/>
    </source>
</evidence>
<dbReference type="InterPro" id="IPR011333">
    <property type="entry name" value="SKP1/BTB/POZ_sf"/>
</dbReference>
<dbReference type="EMBL" id="KQ416062">
    <property type="protein sequence ID" value="KOF98879.1"/>
    <property type="molecule type" value="Genomic_DNA"/>
</dbReference>
<dbReference type="KEGG" id="obi:106875595"/>
<dbReference type="InterPro" id="IPR013087">
    <property type="entry name" value="Znf_C2H2_type"/>
</dbReference>
<keyword evidence="4 6" id="KW-0238">DNA-binding</keyword>
<feature type="domain" description="C2H2-type" evidence="9">
    <location>
        <begin position="129"/>
        <end position="156"/>
    </location>
</feature>
<feature type="region of interest" description="Disordered" evidence="7">
    <location>
        <begin position="412"/>
        <end position="435"/>
    </location>
</feature>
<dbReference type="Gene3D" id="3.30.710.10">
    <property type="entry name" value="Potassium Channel Kv1.1, Chain A"/>
    <property type="match status" value="1"/>
</dbReference>
<evidence type="ECO:0008006" key="12">
    <source>
        <dbReference type="Google" id="ProtNLM"/>
    </source>
</evidence>
<protein>
    <recommendedName>
        <fullName evidence="12">BTB domain-containing protein</fullName>
    </recommendedName>
</protein>
<keyword evidence="3" id="KW-0862">Zinc</keyword>
<dbReference type="InterPro" id="IPR000210">
    <property type="entry name" value="BTB/POZ_dom"/>
</dbReference>
<evidence type="ECO:0000256" key="3">
    <source>
        <dbReference type="ARBA" id="ARBA00022833"/>
    </source>
</evidence>
<feature type="region of interest" description="Disordered" evidence="7">
    <location>
        <begin position="235"/>
        <end position="267"/>
    </location>
</feature>
<evidence type="ECO:0000256" key="5">
    <source>
        <dbReference type="PROSITE-ProRule" id="PRU00042"/>
    </source>
</evidence>
<dbReference type="SUPFAM" id="SSF57667">
    <property type="entry name" value="beta-beta-alpha zinc fingers"/>
    <property type="match status" value="1"/>
</dbReference>
<dbReference type="InterPro" id="IPR026521">
    <property type="entry name" value="THAP2"/>
</dbReference>
<dbReference type="SUPFAM" id="SSF54695">
    <property type="entry name" value="POZ domain"/>
    <property type="match status" value="1"/>
</dbReference>
<feature type="domain" description="THAP-type" evidence="10">
    <location>
        <begin position="1"/>
        <end position="79"/>
    </location>
</feature>
<evidence type="ECO:0000259" key="10">
    <source>
        <dbReference type="PROSITE" id="PS50950"/>
    </source>
</evidence>